<dbReference type="Gene3D" id="3.30.420.10">
    <property type="entry name" value="Ribonuclease H-like superfamily/Ribonuclease H"/>
    <property type="match status" value="1"/>
</dbReference>
<organism evidence="2 4">
    <name type="scientific">Medicago truncatula</name>
    <name type="common">Barrel medic</name>
    <name type="synonym">Medicago tribuloides</name>
    <dbReference type="NCBI Taxonomy" id="3880"/>
    <lineage>
        <taxon>Eukaryota</taxon>
        <taxon>Viridiplantae</taxon>
        <taxon>Streptophyta</taxon>
        <taxon>Embryophyta</taxon>
        <taxon>Tracheophyta</taxon>
        <taxon>Spermatophyta</taxon>
        <taxon>Magnoliopsida</taxon>
        <taxon>eudicotyledons</taxon>
        <taxon>Gunneridae</taxon>
        <taxon>Pentapetalae</taxon>
        <taxon>rosids</taxon>
        <taxon>fabids</taxon>
        <taxon>Fabales</taxon>
        <taxon>Fabaceae</taxon>
        <taxon>Papilionoideae</taxon>
        <taxon>50 kb inversion clade</taxon>
        <taxon>NPAAA clade</taxon>
        <taxon>Hologalegina</taxon>
        <taxon>IRL clade</taxon>
        <taxon>Trifolieae</taxon>
        <taxon>Medicago</taxon>
    </lineage>
</organism>
<evidence type="ECO:0000259" key="1">
    <source>
        <dbReference type="Pfam" id="PF13456"/>
    </source>
</evidence>
<dbReference type="GO" id="GO:0004523">
    <property type="term" value="F:RNA-DNA hybrid ribonuclease activity"/>
    <property type="evidence" value="ECO:0007669"/>
    <property type="project" value="InterPro"/>
</dbReference>
<feature type="domain" description="RNase H type-1" evidence="1">
    <location>
        <begin position="6"/>
        <end position="84"/>
    </location>
</feature>
<dbReference type="PANTHER" id="PTHR47074">
    <property type="entry name" value="BNAC02G40300D PROTEIN"/>
    <property type="match status" value="1"/>
</dbReference>
<evidence type="ECO:0000313" key="2">
    <source>
        <dbReference type="EMBL" id="KEH28618.1"/>
    </source>
</evidence>
<dbReference type="InterPro" id="IPR036397">
    <property type="entry name" value="RNaseH_sf"/>
</dbReference>
<dbReference type="InterPro" id="IPR002156">
    <property type="entry name" value="RNaseH_domain"/>
</dbReference>
<gene>
    <name evidence="2" type="ordered locus">MTR_4g008270</name>
</gene>
<keyword evidence="4" id="KW-1185">Reference proteome</keyword>
<reference evidence="3" key="3">
    <citation type="submission" date="2015-04" db="UniProtKB">
        <authorList>
            <consortium name="EnsemblPlants"/>
        </authorList>
    </citation>
    <scope>IDENTIFICATION</scope>
    <source>
        <strain evidence="3">cv. Jemalong A17</strain>
    </source>
</reference>
<sequence>MKGRHGKNRQRAGLGICIRNDAGEFVRSKTDWFAPLCDVDLRETVGLHTTLQWISDLQFDNVDFALDSKRVVDHVNSYEDDNSDFGCIISAYR</sequence>
<proteinExistence type="predicted"/>
<dbReference type="PANTHER" id="PTHR47074:SF48">
    <property type="entry name" value="POLYNUCLEOTIDYL TRANSFERASE, RIBONUCLEASE H-LIKE SUPERFAMILY PROTEIN"/>
    <property type="match status" value="1"/>
</dbReference>
<reference evidence="2 4" key="1">
    <citation type="journal article" date="2011" name="Nature">
        <title>The Medicago genome provides insight into the evolution of rhizobial symbioses.</title>
        <authorList>
            <person name="Young N.D."/>
            <person name="Debelle F."/>
            <person name="Oldroyd G.E."/>
            <person name="Geurts R."/>
            <person name="Cannon S.B."/>
            <person name="Udvardi M.K."/>
            <person name="Benedito V.A."/>
            <person name="Mayer K.F."/>
            <person name="Gouzy J."/>
            <person name="Schoof H."/>
            <person name="Van de Peer Y."/>
            <person name="Proost S."/>
            <person name="Cook D.R."/>
            <person name="Meyers B.C."/>
            <person name="Spannagl M."/>
            <person name="Cheung F."/>
            <person name="De Mita S."/>
            <person name="Krishnakumar V."/>
            <person name="Gundlach H."/>
            <person name="Zhou S."/>
            <person name="Mudge J."/>
            <person name="Bharti A.K."/>
            <person name="Murray J.D."/>
            <person name="Naoumkina M.A."/>
            <person name="Rosen B."/>
            <person name="Silverstein K.A."/>
            <person name="Tang H."/>
            <person name="Rombauts S."/>
            <person name="Zhao P.X."/>
            <person name="Zhou P."/>
            <person name="Barbe V."/>
            <person name="Bardou P."/>
            <person name="Bechner M."/>
            <person name="Bellec A."/>
            <person name="Berger A."/>
            <person name="Berges H."/>
            <person name="Bidwell S."/>
            <person name="Bisseling T."/>
            <person name="Choisne N."/>
            <person name="Couloux A."/>
            <person name="Denny R."/>
            <person name="Deshpande S."/>
            <person name="Dai X."/>
            <person name="Doyle J.J."/>
            <person name="Dudez A.M."/>
            <person name="Farmer A.D."/>
            <person name="Fouteau S."/>
            <person name="Franken C."/>
            <person name="Gibelin C."/>
            <person name="Gish J."/>
            <person name="Goldstein S."/>
            <person name="Gonzalez A.J."/>
            <person name="Green P.J."/>
            <person name="Hallab A."/>
            <person name="Hartog M."/>
            <person name="Hua A."/>
            <person name="Humphray S.J."/>
            <person name="Jeong D.H."/>
            <person name="Jing Y."/>
            <person name="Jocker A."/>
            <person name="Kenton S.M."/>
            <person name="Kim D.J."/>
            <person name="Klee K."/>
            <person name="Lai H."/>
            <person name="Lang C."/>
            <person name="Lin S."/>
            <person name="Macmil S.L."/>
            <person name="Magdelenat G."/>
            <person name="Matthews L."/>
            <person name="McCorrison J."/>
            <person name="Monaghan E.L."/>
            <person name="Mun J.H."/>
            <person name="Najar F.Z."/>
            <person name="Nicholson C."/>
            <person name="Noirot C."/>
            <person name="O'Bleness M."/>
            <person name="Paule C.R."/>
            <person name="Poulain J."/>
            <person name="Prion F."/>
            <person name="Qin B."/>
            <person name="Qu C."/>
            <person name="Retzel E.F."/>
            <person name="Riddle C."/>
            <person name="Sallet E."/>
            <person name="Samain S."/>
            <person name="Samson N."/>
            <person name="Sanders I."/>
            <person name="Saurat O."/>
            <person name="Scarpelli C."/>
            <person name="Schiex T."/>
            <person name="Segurens B."/>
            <person name="Severin A.J."/>
            <person name="Sherrier D.J."/>
            <person name="Shi R."/>
            <person name="Sims S."/>
            <person name="Singer S.R."/>
            <person name="Sinharoy S."/>
            <person name="Sterck L."/>
            <person name="Viollet A."/>
            <person name="Wang B.B."/>
            <person name="Wang K."/>
            <person name="Wang M."/>
            <person name="Wang X."/>
            <person name="Warfsmann J."/>
            <person name="Weissenbach J."/>
            <person name="White D.D."/>
            <person name="White J.D."/>
            <person name="Wiley G.B."/>
            <person name="Wincker P."/>
            <person name="Xing Y."/>
            <person name="Yang L."/>
            <person name="Yao Z."/>
            <person name="Ying F."/>
            <person name="Zhai J."/>
            <person name="Zhou L."/>
            <person name="Zuber A."/>
            <person name="Denarie J."/>
            <person name="Dixon R.A."/>
            <person name="May G.D."/>
            <person name="Schwartz D.C."/>
            <person name="Rogers J."/>
            <person name="Quetier F."/>
            <person name="Town C.D."/>
            <person name="Roe B.A."/>
        </authorList>
    </citation>
    <scope>NUCLEOTIDE SEQUENCE [LARGE SCALE GENOMIC DNA]</scope>
    <source>
        <strain evidence="2">A17</strain>
        <strain evidence="3 4">cv. Jemalong A17</strain>
    </source>
</reference>
<dbReference type="EMBL" id="CM001220">
    <property type="protein sequence ID" value="KEH28618.1"/>
    <property type="molecule type" value="Genomic_DNA"/>
</dbReference>
<dbReference type="HOGENOM" id="CLU_184746_0_0_1"/>
<accession>A0A072UHL5</accession>
<dbReference type="Pfam" id="PF13456">
    <property type="entry name" value="RVT_3"/>
    <property type="match status" value="1"/>
</dbReference>
<name>A0A072UHL5_MEDTR</name>
<protein>
    <recommendedName>
        <fullName evidence="1">RNase H type-1 domain-containing protein</fullName>
    </recommendedName>
</protein>
<dbReference type="InterPro" id="IPR052929">
    <property type="entry name" value="RNase_H-like_EbsB-rel"/>
</dbReference>
<evidence type="ECO:0000313" key="3">
    <source>
        <dbReference type="EnsemblPlants" id="KEH28618"/>
    </source>
</evidence>
<evidence type="ECO:0000313" key="4">
    <source>
        <dbReference type="Proteomes" id="UP000002051"/>
    </source>
</evidence>
<dbReference type="Proteomes" id="UP000002051">
    <property type="component" value="Chromosome 4"/>
</dbReference>
<dbReference type="EnsemblPlants" id="KEH28618">
    <property type="protein sequence ID" value="KEH28618"/>
    <property type="gene ID" value="MTR_4g008270"/>
</dbReference>
<dbReference type="AlphaFoldDB" id="A0A072UHL5"/>
<dbReference type="GO" id="GO:0003676">
    <property type="term" value="F:nucleic acid binding"/>
    <property type="evidence" value="ECO:0007669"/>
    <property type="project" value="InterPro"/>
</dbReference>
<reference evidence="2 4" key="2">
    <citation type="journal article" date="2014" name="BMC Genomics">
        <title>An improved genome release (version Mt4.0) for the model legume Medicago truncatula.</title>
        <authorList>
            <person name="Tang H."/>
            <person name="Krishnakumar V."/>
            <person name="Bidwell S."/>
            <person name="Rosen B."/>
            <person name="Chan A."/>
            <person name="Zhou S."/>
            <person name="Gentzbittel L."/>
            <person name="Childs K.L."/>
            <person name="Yandell M."/>
            <person name="Gundlach H."/>
            <person name="Mayer K.F."/>
            <person name="Schwartz D.C."/>
            <person name="Town C.D."/>
        </authorList>
    </citation>
    <scope>GENOME REANNOTATION</scope>
    <source>
        <strain evidence="2">A17</strain>
        <strain evidence="3 4">cv. Jemalong A17</strain>
    </source>
</reference>